<dbReference type="EMBL" id="FRAJ01000007">
    <property type="protein sequence ID" value="SHK00543.1"/>
    <property type="molecule type" value="Genomic_DNA"/>
</dbReference>
<evidence type="ECO:0000313" key="2">
    <source>
        <dbReference type="Proteomes" id="UP000184082"/>
    </source>
</evidence>
<dbReference type="AlphaFoldDB" id="A0A1M6NXX7"/>
<sequence length="60" mass="7035">MTENTNINCFKCKYFFITWDINNPRGCSYFGFKSKQLPSVIVYKSSGKKCYAFYPKKNKG</sequence>
<organism evidence="1 2">
    <name type="scientific">Caminicella sporogenes DSM 14501</name>
    <dbReference type="NCBI Taxonomy" id="1121266"/>
    <lineage>
        <taxon>Bacteria</taxon>
        <taxon>Bacillati</taxon>
        <taxon>Bacillota</taxon>
        <taxon>Clostridia</taxon>
        <taxon>Peptostreptococcales</taxon>
        <taxon>Caminicellaceae</taxon>
        <taxon>Caminicella</taxon>
    </lineage>
</organism>
<keyword evidence="2" id="KW-1185">Reference proteome</keyword>
<dbReference type="Proteomes" id="UP000184082">
    <property type="component" value="Unassembled WGS sequence"/>
</dbReference>
<protein>
    <recommendedName>
        <fullName evidence="3">Uracil-DNA glycosylase</fullName>
    </recommendedName>
</protein>
<proteinExistence type="predicted"/>
<evidence type="ECO:0000313" key="1">
    <source>
        <dbReference type="EMBL" id="SHK00543.1"/>
    </source>
</evidence>
<reference evidence="1 2" key="1">
    <citation type="submission" date="2016-11" db="EMBL/GenBank/DDBJ databases">
        <authorList>
            <person name="Jaros S."/>
            <person name="Januszkiewicz K."/>
            <person name="Wedrychowicz H."/>
        </authorList>
    </citation>
    <scope>NUCLEOTIDE SEQUENCE [LARGE SCALE GENOMIC DNA]</scope>
    <source>
        <strain evidence="1 2">DSM 14501</strain>
    </source>
</reference>
<accession>A0A1M6NXX7</accession>
<evidence type="ECO:0008006" key="3">
    <source>
        <dbReference type="Google" id="ProtNLM"/>
    </source>
</evidence>
<name>A0A1M6NXX7_9FIRM</name>
<gene>
    <name evidence="1" type="ORF">SAMN02745883_01021</name>
</gene>
<dbReference type="STRING" id="1121266.SAMN02745883_01021"/>